<reference evidence="11 12" key="1">
    <citation type="submission" date="2020-10" db="EMBL/GenBank/DDBJ databases">
        <title>Ca. Dormibacterota MAGs.</title>
        <authorList>
            <person name="Montgomery K."/>
        </authorList>
    </citation>
    <scope>NUCLEOTIDE SEQUENCE [LARGE SCALE GENOMIC DNA]</scope>
    <source>
        <strain evidence="11">SC8812_S17_18</strain>
    </source>
</reference>
<dbReference type="PROSITE" id="PS51903">
    <property type="entry name" value="CLP_R"/>
    <property type="match status" value="1"/>
</dbReference>
<evidence type="ECO:0000256" key="7">
    <source>
        <dbReference type="SAM" id="Coils"/>
    </source>
</evidence>
<dbReference type="Pfam" id="PF07724">
    <property type="entry name" value="AAA_2"/>
    <property type="match status" value="1"/>
</dbReference>
<dbReference type="Pfam" id="PF10431">
    <property type="entry name" value="ClpB_D2-small"/>
    <property type="match status" value="1"/>
</dbReference>
<dbReference type="AlphaFoldDB" id="A0A934K5G6"/>
<accession>A0A934K5G6</accession>
<keyword evidence="4 6" id="KW-0143">Chaperone</keyword>
<evidence type="ECO:0000256" key="2">
    <source>
        <dbReference type="ARBA" id="ARBA00022741"/>
    </source>
</evidence>
<feature type="compositionally biased region" description="Low complexity" evidence="8">
    <location>
        <begin position="832"/>
        <end position="841"/>
    </location>
</feature>
<feature type="domain" description="Clp R" evidence="10">
    <location>
        <begin position="4"/>
        <end position="146"/>
    </location>
</feature>
<evidence type="ECO:0000256" key="6">
    <source>
        <dbReference type="RuleBase" id="RU004432"/>
    </source>
</evidence>
<dbReference type="GO" id="GO:0016887">
    <property type="term" value="F:ATP hydrolysis activity"/>
    <property type="evidence" value="ECO:0007669"/>
    <property type="project" value="InterPro"/>
</dbReference>
<dbReference type="PROSITE" id="PS00871">
    <property type="entry name" value="CLPAB_2"/>
    <property type="match status" value="1"/>
</dbReference>
<evidence type="ECO:0000256" key="3">
    <source>
        <dbReference type="ARBA" id="ARBA00022840"/>
    </source>
</evidence>
<evidence type="ECO:0000259" key="10">
    <source>
        <dbReference type="PROSITE" id="PS51903"/>
    </source>
</evidence>
<dbReference type="InterPro" id="IPR018368">
    <property type="entry name" value="ClpA/B_CS1"/>
</dbReference>
<keyword evidence="1 5" id="KW-0677">Repeat</keyword>
<comment type="caution">
    <text evidence="11">The sequence shown here is derived from an EMBL/GenBank/DDBJ whole genome shotgun (WGS) entry which is preliminary data.</text>
</comment>
<dbReference type="InterPro" id="IPR003959">
    <property type="entry name" value="ATPase_AAA_core"/>
</dbReference>
<evidence type="ECO:0000259" key="9">
    <source>
        <dbReference type="PROSITE" id="PS50151"/>
    </source>
</evidence>
<evidence type="ECO:0000256" key="1">
    <source>
        <dbReference type="ARBA" id="ARBA00022737"/>
    </source>
</evidence>
<dbReference type="GO" id="GO:0006508">
    <property type="term" value="P:proteolysis"/>
    <property type="evidence" value="ECO:0007669"/>
    <property type="project" value="UniProtKB-KW"/>
</dbReference>
<dbReference type="SUPFAM" id="SSF81923">
    <property type="entry name" value="Double Clp-N motif"/>
    <property type="match status" value="1"/>
</dbReference>
<feature type="domain" description="UVR" evidence="9">
    <location>
        <begin position="420"/>
        <end position="455"/>
    </location>
</feature>
<dbReference type="RefSeq" id="WP_337313794.1">
    <property type="nucleotide sequence ID" value="NZ_JAEKNS010000146.1"/>
</dbReference>
<keyword evidence="11" id="KW-0378">Hydrolase</keyword>
<dbReference type="PROSITE" id="PS00870">
    <property type="entry name" value="CLPAB_1"/>
    <property type="match status" value="1"/>
</dbReference>
<dbReference type="InterPro" id="IPR027417">
    <property type="entry name" value="P-loop_NTPase"/>
</dbReference>
<dbReference type="Gene3D" id="1.10.8.60">
    <property type="match status" value="2"/>
</dbReference>
<dbReference type="InterPro" id="IPR001270">
    <property type="entry name" value="ClpA/B"/>
</dbReference>
<dbReference type="PROSITE" id="PS50151">
    <property type="entry name" value="UVR"/>
    <property type="match status" value="1"/>
</dbReference>
<dbReference type="GO" id="GO:0005737">
    <property type="term" value="C:cytoplasm"/>
    <property type="evidence" value="ECO:0007669"/>
    <property type="project" value="TreeGrafter"/>
</dbReference>
<sequence length="841" mass="94197">MYPFERFTERAKKVLTLAQEEAERSHHSYIGTEHLLLGLLREGEGLAAKVLNNLGVEINKVRSTIESVLGRNERIIIQQIIPTSRVKKVIEISFEEARRMGNNYVGTEHLLLGLLIEGEGIAAHVLEDLGANLEKVRGEIDRLLHESGLEEEAKEAQKKPSKTPLLDQFCRDLTELALKNALDPVIGRAMEIERVVQILSRRTKNNPALIGEPGVGKTAIAEGLAQAIILGNIPESLMGKRVLTLDMGALVAGTKYRGEFEERLKKILDEIRQSREVVLFIDELHTLVGAGAAEGAIDAANILKPALARGEIQCIGATTLNEYRKYIEKDAALERRFQPVFVDEPSLQETIEILHGIRPLYDKHHRVEITDEALKAAAELSVRYVTDRSLPDKAIDLIDEASARVRMKLTTTPDNLREMQKEIRELQAQKEEAIAGQDYETAASFRDKEKKLKEKYVSLEMQWRDELGATVPEVNEEHIAEIISSWTGVPVSRLVEEETSRLLRMEEEIHKRLIGQDDAVKVISQAVRRARAGLKDAKRPIGSFMFLGPTGVGKTELARSLAAFLFDNEDAIIRLDMSEFMERHSTARLVGSPPGYVGYDDGGQLTEAVRRRPYSVVLFDEIEKAHPEVFNMLLQILEDGRLSDAKGKAVNFSNCIVIMTSNIGISNLKANMSMGFQPSVPDERTSSSEHGKMRDQIMEELKRAFRPEFLNRVDAVVVFHRLDQAQMRNIVDLMLAKVAVHLAAQELNFNVTDPAKDKIVEEGFDKVYGARPLRRVIQRVIEDPLSEELLRLKHGPGDTVIVDLTEGEVKMNLVPKSKEKRDRKEKPEKAEAAAAGTPPAE</sequence>
<dbReference type="GO" id="GO:0034605">
    <property type="term" value="P:cellular response to heat"/>
    <property type="evidence" value="ECO:0007669"/>
    <property type="project" value="TreeGrafter"/>
</dbReference>
<dbReference type="FunFam" id="3.40.50.300:FF:000010">
    <property type="entry name" value="Chaperone clpB 1, putative"/>
    <property type="match status" value="1"/>
</dbReference>
<keyword evidence="3 6" id="KW-0067">ATP-binding</keyword>
<keyword evidence="11" id="KW-0645">Protease</keyword>
<dbReference type="InterPro" id="IPR028299">
    <property type="entry name" value="ClpA/B_CS2"/>
</dbReference>
<comment type="similarity">
    <text evidence="6">Belongs to the ClpA/ClpB family.</text>
</comment>
<dbReference type="InterPro" id="IPR036628">
    <property type="entry name" value="Clp_N_dom_sf"/>
</dbReference>
<dbReference type="Pfam" id="PF00004">
    <property type="entry name" value="AAA"/>
    <property type="match status" value="1"/>
</dbReference>
<name>A0A934K5G6_9BACT</name>
<dbReference type="CDD" id="cd19499">
    <property type="entry name" value="RecA-like_ClpB_Hsp104-like"/>
    <property type="match status" value="1"/>
</dbReference>
<keyword evidence="7" id="KW-0175">Coiled coil</keyword>
<dbReference type="SMART" id="SM01086">
    <property type="entry name" value="ClpB_D2-small"/>
    <property type="match status" value="1"/>
</dbReference>
<dbReference type="InterPro" id="IPR004176">
    <property type="entry name" value="Clp_R_N"/>
</dbReference>
<dbReference type="Pfam" id="PF02861">
    <property type="entry name" value="Clp_N"/>
    <property type="match status" value="1"/>
</dbReference>
<protein>
    <submittedName>
        <fullName evidence="11">ATP-dependent Clp protease ATP-binding subunit</fullName>
    </submittedName>
</protein>
<dbReference type="CDD" id="cd00009">
    <property type="entry name" value="AAA"/>
    <property type="match status" value="1"/>
</dbReference>
<organism evidence="11 12">
    <name type="scientific">Candidatus Aeolococcus gillhamiae</name>
    <dbReference type="NCBI Taxonomy" id="3127015"/>
    <lineage>
        <taxon>Bacteria</taxon>
        <taxon>Bacillati</taxon>
        <taxon>Candidatus Dormiibacterota</taxon>
        <taxon>Candidatus Dormibacteria</taxon>
        <taxon>Candidatus Aeolococcales</taxon>
        <taxon>Candidatus Aeolococcaceae</taxon>
        <taxon>Candidatus Aeolococcus</taxon>
    </lineage>
</organism>
<dbReference type="InterPro" id="IPR050130">
    <property type="entry name" value="ClpA_ClpB"/>
</dbReference>
<dbReference type="InterPro" id="IPR041546">
    <property type="entry name" value="ClpA/ClpB_AAA_lid"/>
</dbReference>
<dbReference type="PRINTS" id="PR00300">
    <property type="entry name" value="CLPPROTEASEA"/>
</dbReference>
<dbReference type="GO" id="GO:0005524">
    <property type="term" value="F:ATP binding"/>
    <property type="evidence" value="ECO:0007669"/>
    <property type="project" value="UniProtKB-KW"/>
</dbReference>
<dbReference type="EMBL" id="JAEKNS010000146">
    <property type="protein sequence ID" value="MBJ7596085.1"/>
    <property type="molecule type" value="Genomic_DNA"/>
</dbReference>
<dbReference type="PANTHER" id="PTHR11638:SF18">
    <property type="entry name" value="HEAT SHOCK PROTEIN 104"/>
    <property type="match status" value="1"/>
</dbReference>
<evidence type="ECO:0000256" key="5">
    <source>
        <dbReference type="PROSITE-ProRule" id="PRU01251"/>
    </source>
</evidence>
<dbReference type="InterPro" id="IPR019489">
    <property type="entry name" value="Clp_ATPase_C"/>
</dbReference>
<dbReference type="FunFam" id="3.40.50.300:FF:000025">
    <property type="entry name" value="ATP-dependent Clp protease subunit"/>
    <property type="match status" value="1"/>
</dbReference>
<dbReference type="Pfam" id="PF17871">
    <property type="entry name" value="AAA_lid_9"/>
    <property type="match status" value="1"/>
</dbReference>
<keyword evidence="2 6" id="KW-0547">Nucleotide-binding</keyword>
<dbReference type="SMART" id="SM00382">
    <property type="entry name" value="AAA"/>
    <property type="match status" value="2"/>
</dbReference>
<dbReference type="PANTHER" id="PTHR11638">
    <property type="entry name" value="ATP-DEPENDENT CLP PROTEASE"/>
    <property type="match status" value="1"/>
</dbReference>
<evidence type="ECO:0000313" key="12">
    <source>
        <dbReference type="Proteomes" id="UP000606991"/>
    </source>
</evidence>
<proteinExistence type="inferred from homology"/>
<feature type="coiled-coil region" evidence="7">
    <location>
        <begin position="416"/>
        <end position="462"/>
    </location>
</feature>
<dbReference type="Gene3D" id="1.10.1780.10">
    <property type="entry name" value="Clp, N-terminal domain"/>
    <property type="match status" value="1"/>
</dbReference>
<dbReference type="Gene3D" id="4.10.860.10">
    <property type="entry name" value="UVR domain"/>
    <property type="match status" value="1"/>
</dbReference>
<feature type="compositionally biased region" description="Basic and acidic residues" evidence="8">
    <location>
        <begin position="816"/>
        <end position="831"/>
    </location>
</feature>
<dbReference type="Gene3D" id="3.40.50.300">
    <property type="entry name" value="P-loop containing nucleotide triphosphate hydrolases"/>
    <property type="match status" value="2"/>
</dbReference>
<gene>
    <name evidence="11" type="ORF">JF886_14745</name>
</gene>
<dbReference type="GO" id="GO:0008233">
    <property type="term" value="F:peptidase activity"/>
    <property type="evidence" value="ECO:0007669"/>
    <property type="project" value="UniProtKB-KW"/>
</dbReference>
<evidence type="ECO:0000313" key="11">
    <source>
        <dbReference type="EMBL" id="MBJ7596085.1"/>
    </source>
</evidence>
<evidence type="ECO:0000256" key="4">
    <source>
        <dbReference type="ARBA" id="ARBA00023186"/>
    </source>
</evidence>
<dbReference type="InterPro" id="IPR003593">
    <property type="entry name" value="AAA+_ATPase"/>
</dbReference>
<dbReference type="Proteomes" id="UP000606991">
    <property type="component" value="Unassembled WGS sequence"/>
</dbReference>
<evidence type="ECO:0000256" key="8">
    <source>
        <dbReference type="SAM" id="MobiDB-lite"/>
    </source>
</evidence>
<dbReference type="SUPFAM" id="SSF52540">
    <property type="entry name" value="P-loop containing nucleoside triphosphate hydrolases"/>
    <property type="match status" value="2"/>
</dbReference>
<feature type="region of interest" description="Disordered" evidence="8">
    <location>
        <begin position="813"/>
        <end position="841"/>
    </location>
</feature>
<dbReference type="InterPro" id="IPR001943">
    <property type="entry name" value="UVR_dom"/>
</dbReference>